<feature type="region of interest" description="Disordered" evidence="1">
    <location>
        <begin position="1"/>
        <end position="24"/>
    </location>
</feature>
<evidence type="ECO:0000313" key="3">
    <source>
        <dbReference type="Proteomes" id="UP000184330"/>
    </source>
</evidence>
<evidence type="ECO:0000313" key="2">
    <source>
        <dbReference type="EMBL" id="CZR66556.1"/>
    </source>
</evidence>
<feature type="compositionally biased region" description="Basic and acidic residues" evidence="1">
    <location>
        <begin position="119"/>
        <end position="136"/>
    </location>
</feature>
<protein>
    <submittedName>
        <fullName evidence="2">Uncharacterized protein</fullName>
    </submittedName>
</protein>
<reference evidence="2 3" key="1">
    <citation type="submission" date="2016-03" db="EMBL/GenBank/DDBJ databases">
        <authorList>
            <person name="Ploux O."/>
        </authorList>
    </citation>
    <scope>NUCLEOTIDE SEQUENCE [LARGE SCALE GENOMIC DNA]</scope>
    <source>
        <strain evidence="2 3">UAMH 11012</strain>
    </source>
</reference>
<keyword evidence="3" id="KW-1185">Reference proteome</keyword>
<proteinExistence type="predicted"/>
<organism evidence="2 3">
    <name type="scientific">Phialocephala subalpina</name>
    <dbReference type="NCBI Taxonomy" id="576137"/>
    <lineage>
        <taxon>Eukaryota</taxon>
        <taxon>Fungi</taxon>
        <taxon>Dikarya</taxon>
        <taxon>Ascomycota</taxon>
        <taxon>Pezizomycotina</taxon>
        <taxon>Leotiomycetes</taxon>
        <taxon>Helotiales</taxon>
        <taxon>Mollisiaceae</taxon>
        <taxon>Phialocephala</taxon>
        <taxon>Phialocephala fortinii species complex</taxon>
    </lineage>
</organism>
<dbReference type="OrthoDB" id="5214444at2759"/>
<dbReference type="Proteomes" id="UP000184330">
    <property type="component" value="Unassembled WGS sequence"/>
</dbReference>
<sequence length="136" mass="15080">MSSKLLAHHSPTSPPQPLRMDPNHPKYQIVNNLDITYHNMNASSDFRTLRIGSNGSVEDVLLQVARHVENGCFKIVSISASKHWFVVVMSTELGTDELHARGCPWPSWAKKGEGAGNVGKKEQDEAGKEEEKEMNA</sequence>
<gene>
    <name evidence="2" type="ORF">PAC_16457</name>
</gene>
<feature type="region of interest" description="Disordered" evidence="1">
    <location>
        <begin position="109"/>
        <end position="136"/>
    </location>
</feature>
<name>A0A1L7XNQ1_9HELO</name>
<evidence type="ECO:0000256" key="1">
    <source>
        <dbReference type="SAM" id="MobiDB-lite"/>
    </source>
</evidence>
<dbReference type="EMBL" id="FJOG01000038">
    <property type="protein sequence ID" value="CZR66556.1"/>
    <property type="molecule type" value="Genomic_DNA"/>
</dbReference>
<dbReference type="AlphaFoldDB" id="A0A1L7XNQ1"/>
<accession>A0A1L7XNQ1</accession>